<proteinExistence type="predicted"/>
<keyword evidence="3" id="KW-0489">Methyltransferase</keyword>
<dbReference type="Gene3D" id="3.40.50.150">
    <property type="entry name" value="Vaccinia Virus protein VP39"/>
    <property type="match status" value="1"/>
</dbReference>
<dbReference type="RefSeq" id="WP_303305020.1">
    <property type="nucleotide sequence ID" value="NZ_JAODOP010000004.1"/>
</dbReference>
<dbReference type="PANTHER" id="PTHR43861">
    <property type="entry name" value="TRANS-ACONITATE 2-METHYLTRANSFERASE-RELATED"/>
    <property type="match status" value="1"/>
</dbReference>
<dbReference type="InterPro" id="IPR041698">
    <property type="entry name" value="Methyltransf_25"/>
</dbReference>
<dbReference type="GO" id="GO:0008168">
    <property type="term" value="F:methyltransferase activity"/>
    <property type="evidence" value="ECO:0007669"/>
    <property type="project" value="UniProtKB-KW"/>
</dbReference>
<protein>
    <submittedName>
        <fullName evidence="3">Class I SAM-dependent methyltransferase</fullName>
    </submittedName>
</protein>
<evidence type="ECO:0000313" key="4">
    <source>
        <dbReference type="Proteomes" id="UP001337305"/>
    </source>
</evidence>
<dbReference type="CDD" id="cd02440">
    <property type="entry name" value="AdoMet_MTases"/>
    <property type="match status" value="1"/>
</dbReference>
<evidence type="ECO:0000256" key="1">
    <source>
        <dbReference type="ARBA" id="ARBA00022679"/>
    </source>
</evidence>
<dbReference type="EMBL" id="JAODOP010000004">
    <property type="protein sequence ID" value="MEF3832645.1"/>
    <property type="molecule type" value="Genomic_DNA"/>
</dbReference>
<dbReference type="InterPro" id="IPR029063">
    <property type="entry name" value="SAM-dependent_MTases_sf"/>
</dbReference>
<keyword evidence="1" id="KW-0808">Transferase</keyword>
<organism evidence="3 4">
    <name type="scientific">Flavivirga spongiicola</name>
    <dbReference type="NCBI Taxonomy" id="421621"/>
    <lineage>
        <taxon>Bacteria</taxon>
        <taxon>Pseudomonadati</taxon>
        <taxon>Bacteroidota</taxon>
        <taxon>Flavobacteriia</taxon>
        <taxon>Flavobacteriales</taxon>
        <taxon>Flavobacteriaceae</taxon>
        <taxon>Flavivirga</taxon>
    </lineage>
</organism>
<keyword evidence="4" id="KW-1185">Reference proteome</keyword>
<dbReference type="Proteomes" id="UP001337305">
    <property type="component" value="Unassembled WGS sequence"/>
</dbReference>
<accession>A0ABU7XPK4</accession>
<reference evidence="3 4" key="1">
    <citation type="submission" date="2022-09" db="EMBL/GenBank/DDBJ databases">
        <title>Genome sequencing of Flavivirga sp. MEBiC05379.</title>
        <authorList>
            <person name="Oh H.-M."/>
            <person name="Kwon K.K."/>
            <person name="Park M.J."/>
            <person name="Yang S.-H."/>
        </authorList>
    </citation>
    <scope>NUCLEOTIDE SEQUENCE [LARGE SCALE GENOMIC DNA]</scope>
    <source>
        <strain evidence="3 4">MEBiC05379</strain>
    </source>
</reference>
<dbReference type="GO" id="GO:0032259">
    <property type="term" value="P:methylation"/>
    <property type="evidence" value="ECO:0007669"/>
    <property type="project" value="UniProtKB-KW"/>
</dbReference>
<evidence type="ECO:0000313" key="3">
    <source>
        <dbReference type="EMBL" id="MEF3832645.1"/>
    </source>
</evidence>
<evidence type="ECO:0000259" key="2">
    <source>
        <dbReference type="Pfam" id="PF13649"/>
    </source>
</evidence>
<sequence>MPNDFDIAAKNYDNVFTFSKIGSAQRQRVFNYLNPIINTTKKLSVLELNCGTGVDAIKLANLGHHVLATDVSKSMIDIAKTKETPKNLDFKIQDINTISNQTFQKQFDLVFSNFGGLNCLSKVELETFIKKTKNLLTPNGKLILVIMPKFCLWERLYFYLKGDLKNAKRRHTQKSVLANVDGAKVPTWYYNPKDVISLAKTQYKSERLKPIGISIPPSYLEGSFLSKKPFLDILIGIEKIIGFSFMAKYADHYLIELTKK</sequence>
<gene>
    <name evidence="3" type="ORF">N1F79_05860</name>
</gene>
<dbReference type="Pfam" id="PF13649">
    <property type="entry name" value="Methyltransf_25"/>
    <property type="match status" value="1"/>
</dbReference>
<dbReference type="SUPFAM" id="SSF53335">
    <property type="entry name" value="S-adenosyl-L-methionine-dependent methyltransferases"/>
    <property type="match status" value="1"/>
</dbReference>
<feature type="domain" description="Methyltransferase" evidence="2">
    <location>
        <begin position="45"/>
        <end position="140"/>
    </location>
</feature>
<comment type="caution">
    <text evidence="3">The sequence shown here is derived from an EMBL/GenBank/DDBJ whole genome shotgun (WGS) entry which is preliminary data.</text>
</comment>
<name>A0ABU7XPK4_9FLAO</name>